<comment type="caution">
    <text evidence="4">The sequence shown here is derived from an EMBL/GenBank/DDBJ whole genome shotgun (WGS) entry which is preliminary data.</text>
</comment>
<dbReference type="GO" id="GO:0055085">
    <property type="term" value="P:transmembrane transport"/>
    <property type="evidence" value="ECO:0007669"/>
    <property type="project" value="InterPro"/>
</dbReference>
<evidence type="ECO:0000256" key="3">
    <source>
        <dbReference type="ARBA" id="ARBA00022729"/>
    </source>
</evidence>
<protein>
    <submittedName>
        <fullName evidence="4">C4-dicarboxylate ABC transporter</fullName>
    </submittedName>
</protein>
<sequence>MKKSILLLIIVLLIAIGIFSSQKLFHPRKLVRDYEQEGLKDQIVLKFSHVVAENTPKGLAAKKFADLVYNKSNGKIRVEVFPNGMLYSDIEEINALKENKVQIIAPSTSKLGSVSEKWGVLDLPFAFPSYQAVQEGLNGKIGQELLQSLKSSDLKGIAYWTNGFKQFTSNKGPIRKPEDIKGQTFRIMQSKVLTAQFKQLGAHPIQQSFDITFQSLDNKKVDGEENTLSNIYSKKFYNLQKHLTISNHGYLGYVVLMDKTFWNKQSDYTKRILIEAMDEVTKWNQQQARKMNEEQLALIKKNSSINIHVLMDSEKKQWIKKLDPLYDKLAPTIGYDLVDEMKKLRKKYENAK</sequence>
<comment type="similarity">
    <text evidence="1">Belongs to the bacterial solute-binding protein 7 family.</text>
</comment>
<evidence type="ECO:0000256" key="1">
    <source>
        <dbReference type="ARBA" id="ARBA00009023"/>
    </source>
</evidence>
<dbReference type="Proteomes" id="UP000051888">
    <property type="component" value="Unassembled WGS sequence"/>
</dbReference>
<dbReference type="Pfam" id="PF03480">
    <property type="entry name" value="DctP"/>
    <property type="match status" value="1"/>
</dbReference>
<dbReference type="PANTHER" id="PTHR33376:SF7">
    <property type="entry name" value="C4-DICARBOXYLATE-BINDING PROTEIN DCTB"/>
    <property type="match status" value="1"/>
</dbReference>
<reference evidence="4 5" key="1">
    <citation type="submission" date="2015-09" db="EMBL/GenBank/DDBJ databases">
        <title>Genome sequencing project for genomic taxonomy and phylogenomics of Bacillus-like bacteria.</title>
        <authorList>
            <person name="Liu B."/>
            <person name="Wang J."/>
            <person name="Zhu Y."/>
            <person name="Liu G."/>
            <person name="Chen Q."/>
            <person name="Chen Z."/>
            <person name="Lan J."/>
            <person name="Che J."/>
            <person name="Ge C."/>
            <person name="Shi H."/>
            <person name="Pan Z."/>
            <person name="Liu X."/>
        </authorList>
    </citation>
    <scope>NUCLEOTIDE SEQUENCE [LARGE SCALE GENOMIC DNA]</scope>
    <source>
        <strain evidence="4 5">LMG 18435</strain>
    </source>
</reference>
<evidence type="ECO:0000256" key="2">
    <source>
        <dbReference type="ARBA" id="ARBA00022448"/>
    </source>
</evidence>
<dbReference type="STRING" id="157838.AN964_13185"/>
<dbReference type="InterPro" id="IPR004682">
    <property type="entry name" value="TRAP_DctP"/>
</dbReference>
<dbReference type="RefSeq" id="WP_055740123.1">
    <property type="nucleotide sequence ID" value="NZ_JAAIWL010000034.1"/>
</dbReference>
<name>A0A0Q3TL36_9BACI</name>
<dbReference type="EMBL" id="LJJC01000004">
    <property type="protein sequence ID" value="KQL54353.1"/>
    <property type="molecule type" value="Genomic_DNA"/>
</dbReference>
<organism evidence="4 5">
    <name type="scientific">Heyndrickxia shackletonii</name>
    <dbReference type="NCBI Taxonomy" id="157838"/>
    <lineage>
        <taxon>Bacteria</taxon>
        <taxon>Bacillati</taxon>
        <taxon>Bacillota</taxon>
        <taxon>Bacilli</taxon>
        <taxon>Bacillales</taxon>
        <taxon>Bacillaceae</taxon>
        <taxon>Heyndrickxia</taxon>
    </lineage>
</organism>
<dbReference type="AlphaFoldDB" id="A0A0Q3TL36"/>
<dbReference type="PIRSF" id="PIRSF006470">
    <property type="entry name" value="DctB"/>
    <property type="match status" value="1"/>
</dbReference>
<accession>A0A0Q3TL36</accession>
<keyword evidence="2" id="KW-0813">Transport</keyword>
<dbReference type="PANTHER" id="PTHR33376">
    <property type="match status" value="1"/>
</dbReference>
<keyword evidence="5" id="KW-1185">Reference proteome</keyword>
<evidence type="ECO:0000313" key="5">
    <source>
        <dbReference type="Proteomes" id="UP000051888"/>
    </source>
</evidence>
<evidence type="ECO:0000313" key="4">
    <source>
        <dbReference type="EMBL" id="KQL54353.1"/>
    </source>
</evidence>
<dbReference type="GO" id="GO:0030288">
    <property type="term" value="C:outer membrane-bounded periplasmic space"/>
    <property type="evidence" value="ECO:0007669"/>
    <property type="project" value="InterPro"/>
</dbReference>
<dbReference type="Gene3D" id="3.40.190.170">
    <property type="entry name" value="Bacterial extracellular solute-binding protein, family 7"/>
    <property type="match status" value="1"/>
</dbReference>
<proteinExistence type="inferred from homology"/>
<dbReference type="InterPro" id="IPR038404">
    <property type="entry name" value="TRAP_DctP_sf"/>
</dbReference>
<dbReference type="NCBIfam" id="TIGR00787">
    <property type="entry name" value="dctP"/>
    <property type="match status" value="1"/>
</dbReference>
<dbReference type="PATRIC" id="fig|157838.3.peg.2928"/>
<dbReference type="OrthoDB" id="9776801at2"/>
<dbReference type="NCBIfam" id="NF037995">
    <property type="entry name" value="TRAP_S1"/>
    <property type="match status" value="1"/>
</dbReference>
<dbReference type="InterPro" id="IPR018389">
    <property type="entry name" value="DctP_fam"/>
</dbReference>
<keyword evidence="3" id="KW-0732">Signal</keyword>
<gene>
    <name evidence="4" type="ORF">AN964_13185</name>
</gene>